<proteinExistence type="predicted"/>
<comment type="caution">
    <text evidence="4">The sequence shown here is derived from an EMBL/GenBank/DDBJ whole genome shotgun (WGS) entry which is preliminary data.</text>
</comment>
<dbReference type="GO" id="GO:0016746">
    <property type="term" value="F:acyltransferase activity"/>
    <property type="evidence" value="ECO:0007669"/>
    <property type="project" value="UniProtKB-KW"/>
</dbReference>
<evidence type="ECO:0000259" key="3">
    <source>
        <dbReference type="PROSITE" id="PS51186"/>
    </source>
</evidence>
<organism evidence="4 5">
    <name type="scientific">Stutzerimonas tarimensis</name>
    <dbReference type="NCBI Taxonomy" id="1507735"/>
    <lineage>
        <taxon>Bacteria</taxon>
        <taxon>Pseudomonadati</taxon>
        <taxon>Pseudomonadota</taxon>
        <taxon>Gammaproteobacteria</taxon>
        <taxon>Pseudomonadales</taxon>
        <taxon>Pseudomonadaceae</taxon>
        <taxon>Stutzerimonas</taxon>
    </lineage>
</organism>
<dbReference type="SUPFAM" id="SSF55729">
    <property type="entry name" value="Acyl-CoA N-acyltransferases (Nat)"/>
    <property type="match status" value="1"/>
</dbReference>
<dbReference type="Gene3D" id="3.40.630.30">
    <property type="match status" value="1"/>
</dbReference>
<keyword evidence="5" id="KW-1185">Reference proteome</keyword>
<dbReference type="Proteomes" id="UP001595630">
    <property type="component" value="Unassembled WGS sequence"/>
</dbReference>
<evidence type="ECO:0000313" key="5">
    <source>
        <dbReference type="Proteomes" id="UP001595630"/>
    </source>
</evidence>
<keyword evidence="2 4" id="KW-0012">Acyltransferase</keyword>
<dbReference type="EC" id="2.3.-.-" evidence="4"/>
<dbReference type="InterPro" id="IPR000182">
    <property type="entry name" value="GNAT_dom"/>
</dbReference>
<dbReference type="InterPro" id="IPR050832">
    <property type="entry name" value="Bact_Acetyltransf"/>
</dbReference>
<feature type="domain" description="N-acetyltransferase" evidence="3">
    <location>
        <begin position="1"/>
        <end position="147"/>
    </location>
</feature>
<gene>
    <name evidence="4" type="ORF">ACFOMF_13180</name>
</gene>
<sequence>MEISLAAPEDIPELIELLAQLFAQETEFQPDTEAQRRGLARIIANPEIGSILVGRREGVAVGMVNLLYTVSTALGEPVAVLEDLVVSLRMRGAGLGSHLLEAAVEHARSRGCKRITLLTDRDNEAAQHFYLRHGFYLSGMVPMRLLL</sequence>
<dbReference type="PANTHER" id="PTHR43877">
    <property type="entry name" value="AMINOALKYLPHOSPHONATE N-ACETYLTRANSFERASE-RELATED-RELATED"/>
    <property type="match status" value="1"/>
</dbReference>
<dbReference type="Pfam" id="PF00583">
    <property type="entry name" value="Acetyltransf_1"/>
    <property type="match status" value="1"/>
</dbReference>
<evidence type="ECO:0000256" key="1">
    <source>
        <dbReference type="ARBA" id="ARBA00022679"/>
    </source>
</evidence>
<evidence type="ECO:0000256" key="2">
    <source>
        <dbReference type="ARBA" id="ARBA00023315"/>
    </source>
</evidence>
<dbReference type="CDD" id="cd04301">
    <property type="entry name" value="NAT_SF"/>
    <property type="match status" value="1"/>
</dbReference>
<dbReference type="PROSITE" id="PS51186">
    <property type="entry name" value="GNAT"/>
    <property type="match status" value="1"/>
</dbReference>
<accession>A0ABV7T6D9</accession>
<name>A0ABV7T6D9_9GAMM</name>
<protein>
    <submittedName>
        <fullName evidence="4">GNAT family N-acetyltransferase</fullName>
        <ecNumber evidence="4">2.3.-.-</ecNumber>
    </submittedName>
</protein>
<keyword evidence="1 4" id="KW-0808">Transferase</keyword>
<dbReference type="RefSeq" id="WP_386365546.1">
    <property type="nucleotide sequence ID" value="NZ_JBHRXZ010000022.1"/>
</dbReference>
<reference evidence="5" key="1">
    <citation type="journal article" date="2019" name="Int. J. Syst. Evol. Microbiol.">
        <title>The Global Catalogue of Microorganisms (GCM) 10K type strain sequencing project: providing services to taxonomists for standard genome sequencing and annotation.</title>
        <authorList>
            <consortium name="The Broad Institute Genomics Platform"/>
            <consortium name="The Broad Institute Genome Sequencing Center for Infectious Disease"/>
            <person name="Wu L."/>
            <person name="Ma J."/>
        </authorList>
    </citation>
    <scope>NUCLEOTIDE SEQUENCE [LARGE SCALE GENOMIC DNA]</scope>
    <source>
        <strain evidence="5">KCTC 42447</strain>
    </source>
</reference>
<dbReference type="InterPro" id="IPR016181">
    <property type="entry name" value="Acyl_CoA_acyltransferase"/>
</dbReference>
<evidence type="ECO:0000313" key="4">
    <source>
        <dbReference type="EMBL" id="MFC3608735.1"/>
    </source>
</evidence>
<dbReference type="EMBL" id="JBHRXZ010000022">
    <property type="protein sequence ID" value="MFC3608735.1"/>
    <property type="molecule type" value="Genomic_DNA"/>
</dbReference>